<dbReference type="Gene3D" id="3.40.50.1580">
    <property type="entry name" value="Nucleoside phosphorylase domain"/>
    <property type="match status" value="1"/>
</dbReference>
<feature type="region of interest" description="Disordered" evidence="4">
    <location>
        <begin position="1"/>
        <end position="38"/>
    </location>
</feature>
<dbReference type="GO" id="GO:0003824">
    <property type="term" value="F:catalytic activity"/>
    <property type="evidence" value="ECO:0007669"/>
    <property type="project" value="InterPro"/>
</dbReference>
<dbReference type="SUPFAM" id="SSF52540">
    <property type="entry name" value="P-loop containing nucleoside triphosphate hydrolases"/>
    <property type="match status" value="1"/>
</dbReference>
<feature type="repeat" description="ANK" evidence="3">
    <location>
        <begin position="1091"/>
        <end position="1123"/>
    </location>
</feature>
<evidence type="ECO:0000256" key="2">
    <source>
        <dbReference type="ARBA" id="ARBA00023043"/>
    </source>
</evidence>
<dbReference type="InterPro" id="IPR035994">
    <property type="entry name" value="Nucleoside_phosphorylase_sf"/>
</dbReference>
<organism evidence="8 9">
    <name type="scientific">Metarhizium robertsii</name>
    <dbReference type="NCBI Taxonomy" id="568076"/>
    <lineage>
        <taxon>Eukaryota</taxon>
        <taxon>Fungi</taxon>
        <taxon>Dikarya</taxon>
        <taxon>Ascomycota</taxon>
        <taxon>Pezizomycotina</taxon>
        <taxon>Sordariomycetes</taxon>
        <taxon>Hypocreomycetidae</taxon>
        <taxon>Hypocreales</taxon>
        <taxon>Clavicipitaceae</taxon>
        <taxon>Metarhizium</taxon>
    </lineage>
</organism>
<feature type="repeat" description="ANK" evidence="3">
    <location>
        <begin position="1256"/>
        <end position="1288"/>
    </location>
</feature>
<evidence type="ECO:0000259" key="5">
    <source>
        <dbReference type="Pfam" id="PF01048"/>
    </source>
</evidence>
<dbReference type="PROSITE" id="PS50297">
    <property type="entry name" value="ANK_REP_REGION"/>
    <property type="match status" value="9"/>
</dbReference>
<evidence type="ECO:0000259" key="6">
    <source>
        <dbReference type="Pfam" id="PF22939"/>
    </source>
</evidence>
<dbReference type="Pfam" id="PF00023">
    <property type="entry name" value="Ank"/>
    <property type="match status" value="2"/>
</dbReference>
<dbReference type="HOGENOM" id="CLU_000288_34_2_1"/>
<dbReference type="InterPro" id="IPR051165">
    <property type="entry name" value="Multifunctional_ANK_Repeat"/>
</dbReference>
<dbReference type="InterPro" id="IPR027417">
    <property type="entry name" value="P-loop_NTPase"/>
</dbReference>
<feature type="domain" description="GPI inositol-deacylase winged helix" evidence="6">
    <location>
        <begin position="695"/>
        <end position="773"/>
    </location>
</feature>
<dbReference type="InterPro" id="IPR000845">
    <property type="entry name" value="Nucleoside_phosphorylase_d"/>
</dbReference>
<dbReference type="Gene3D" id="1.25.40.20">
    <property type="entry name" value="Ankyrin repeat-containing domain"/>
    <property type="match status" value="3"/>
</dbReference>
<feature type="repeat" description="ANK" evidence="3">
    <location>
        <begin position="1190"/>
        <end position="1222"/>
    </location>
</feature>
<dbReference type="PRINTS" id="PR01415">
    <property type="entry name" value="ANKYRIN"/>
</dbReference>
<feature type="compositionally biased region" description="Basic and acidic residues" evidence="4">
    <location>
        <begin position="10"/>
        <end position="19"/>
    </location>
</feature>
<dbReference type="SUPFAM" id="SSF53167">
    <property type="entry name" value="Purine and uridine phosphorylases"/>
    <property type="match status" value="1"/>
</dbReference>
<keyword evidence="2 3" id="KW-0040">ANK repeat</keyword>
<dbReference type="eggNOG" id="KOG4177">
    <property type="taxonomic scope" value="Eukaryota"/>
</dbReference>
<dbReference type="InterPro" id="IPR056884">
    <property type="entry name" value="NPHP3-like_N"/>
</dbReference>
<dbReference type="GO" id="GO:0009116">
    <property type="term" value="P:nucleoside metabolic process"/>
    <property type="evidence" value="ECO:0007669"/>
    <property type="project" value="InterPro"/>
</dbReference>
<proteinExistence type="predicted"/>
<reference evidence="8 9" key="1">
    <citation type="submission" date="2014-02" db="EMBL/GenBank/DDBJ databases">
        <title>The genome sequence of the entomopathogenic fungus Metarhizium robertsii ARSEF 2575.</title>
        <authorList>
            <person name="Giuliano Garisto Donzelli B."/>
            <person name="Roe B.A."/>
            <person name="Macmil S.L."/>
            <person name="Krasnoff S.B."/>
            <person name="Gibson D.M."/>
        </authorList>
    </citation>
    <scope>NUCLEOTIDE SEQUENCE [LARGE SCALE GENOMIC DNA]</scope>
    <source>
        <strain evidence="8 9">ARSEF 2575</strain>
    </source>
</reference>
<dbReference type="Pfam" id="PF01048">
    <property type="entry name" value="PNP_UDP_1"/>
    <property type="match status" value="1"/>
</dbReference>
<evidence type="ECO:0000313" key="9">
    <source>
        <dbReference type="Proteomes" id="UP000030151"/>
    </source>
</evidence>
<feature type="repeat" description="ANK" evidence="3">
    <location>
        <begin position="1223"/>
        <end position="1255"/>
    </location>
</feature>
<dbReference type="PROSITE" id="PS50088">
    <property type="entry name" value="ANK_REPEAT"/>
    <property type="match status" value="9"/>
</dbReference>
<feature type="repeat" description="ANK" evidence="3">
    <location>
        <begin position="983"/>
        <end position="1015"/>
    </location>
</feature>
<dbReference type="InterPro" id="IPR054471">
    <property type="entry name" value="GPIID_WHD"/>
</dbReference>
<dbReference type="OrthoDB" id="4955385at2759"/>
<dbReference type="SMART" id="SM00248">
    <property type="entry name" value="ANK"/>
    <property type="match status" value="13"/>
</dbReference>
<feature type="repeat" description="ANK" evidence="3">
    <location>
        <begin position="1058"/>
        <end position="1090"/>
    </location>
</feature>
<dbReference type="PANTHER" id="PTHR24123">
    <property type="entry name" value="ANKYRIN REPEAT-CONTAINING"/>
    <property type="match status" value="1"/>
</dbReference>
<accession>A0A014P2D0</accession>
<gene>
    <name evidence="8" type="ORF">X797_011457</name>
</gene>
<dbReference type="EMBL" id="JELW01000079">
    <property type="protein sequence ID" value="EXU95473.1"/>
    <property type="molecule type" value="Genomic_DNA"/>
</dbReference>
<feature type="repeat" description="ANK" evidence="3">
    <location>
        <begin position="946"/>
        <end position="978"/>
    </location>
</feature>
<evidence type="ECO:0000256" key="1">
    <source>
        <dbReference type="ARBA" id="ARBA00022737"/>
    </source>
</evidence>
<dbReference type="SUPFAM" id="SSF48403">
    <property type="entry name" value="Ankyrin repeat"/>
    <property type="match status" value="2"/>
</dbReference>
<keyword evidence="1" id="KW-0677">Repeat</keyword>
<dbReference type="InterPro" id="IPR036770">
    <property type="entry name" value="Ankyrin_rpt-contain_sf"/>
</dbReference>
<sequence length="1323" mass="146999">MQQSPNLKRYLVDNEKDDSTDTTAKRAKASSGNNGAQECNAKRQLANDAYTVGWICVLRSELNAARALLDEEHETCPTAESDENHYFLGRMGAHNVAIAFIGSGTCGTNAAAITAMRMVESFGNIRFGLMVGVGGGAPKRPHLDDPWKDIRLGDVVVSTARGGHGGVVQYDMGKFKNNEFSIESHLNKPPTVLSTAVQLLQSDHDFGEGKMTQYIAEVALMSTKKNTLRDYRFPGGDKDQLFRSDYPHSGGENCSTCDATQVEKRLDRESDNPAIHYGLIASGNAVMKSAQLRDKLRDEWDVLCFEMEAAGLMDSFPCIVIRGICDYSDDHKHKIWQPYAAVVAASYAKDLLRVLKPRQVKNIGPAARMIKQLQEIRQDVSEVREGVQDLVEDKKLEARNEILDWLTPINYGPQQSDYLQKRQPGTCTWILNTEEFQRWLKSSQMTLFCHGIPGAGKTILTSVIVDELTKRFSKDTSTGIAYIYCNFREQGKQNIHNLVASLLKQLTGSQSSVLESLKMIYNNHRPNGTRPPVGDIRRLLQSAASAYSRIFIIVDALDECQESRGFRTDFLLELFNFQSQTGANLFATSRPIQEITDKFTGGLSLEIRALDEDVQTYLNGQMHRLPLVENKPHLQAKIKIKIAAAIHGMFLLAPLHIEALTREPTIGHIESTLQNLPRELDEIYKQAVTRVQSQGGNISVLAEQILCWVVHARRVLSVVELQHALAIQLGKLELDEKFIPSAEVIGSVCAGLVTIDKDSDAVRLVHYTAQAYFERSWAEFFQDAHTNLTKLCLTYVSFSVFDSGFCETNEEYKRRLQTNRFYDYAARNWGYHSYGALSDVEGLILPFLESDGKRSSAAQVIMPDEDDYCFRDCLWEPTEMTGLHLAAYFGLPTSIIALLENGHRHEADATDSHGRTPLWLAAKEGHDKVAGLLLENGVSLNPIDYYERTPLWLAVKKGHEVVVELLLGNGADADLRPTGCFDNGVTPLHLAAEKGSDTIVRLLLKSGADQNAKDYDGRTPLWFAIAEEHYAVAGLLLAELLPKNGANPDPGLTAYFKRGISPLQLAVEEGSDTIVRLLLKSGVDPNVKDCHGRTLLWLAVEEKHYEVAKLLLENGADVEPREYGGRTLPWQAMEKEHYDMVKLLLENVADPDFKNYQGRTPLSLAAERGYDTVVKLLLENGADPDSKNYQGRTPLWLAAENGHDAVVKLLLGHGADIKTKDTHGQTPLICAVLYGHESMIKLLLDNGADIEAKNTFGLTPLICAVRHGYESIVELLLDHGADIKVKDTFGQALHTCAIRYGHESMVKLLLDNGTGMEAKNTYG</sequence>
<dbReference type="Pfam" id="PF22939">
    <property type="entry name" value="WHD_GPIID"/>
    <property type="match status" value="1"/>
</dbReference>
<protein>
    <submittedName>
        <fullName evidence="8">Ankyrin repeat protein</fullName>
    </submittedName>
</protein>
<dbReference type="PANTHER" id="PTHR24123:SF33">
    <property type="entry name" value="PROTEIN HOS4"/>
    <property type="match status" value="1"/>
</dbReference>
<evidence type="ECO:0000256" key="4">
    <source>
        <dbReference type="SAM" id="MobiDB-lite"/>
    </source>
</evidence>
<evidence type="ECO:0000259" key="7">
    <source>
        <dbReference type="Pfam" id="PF24883"/>
    </source>
</evidence>
<feature type="domain" description="Nephrocystin 3-like N-terminal" evidence="7">
    <location>
        <begin position="425"/>
        <end position="590"/>
    </location>
</feature>
<dbReference type="Proteomes" id="UP000030151">
    <property type="component" value="Unassembled WGS sequence"/>
</dbReference>
<feature type="domain" description="Nucleoside phosphorylase" evidence="5">
    <location>
        <begin position="64"/>
        <end position="330"/>
    </location>
</feature>
<dbReference type="Pfam" id="PF12796">
    <property type="entry name" value="Ank_2"/>
    <property type="match status" value="4"/>
</dbReference>
<feature type="repeat" description="ANK" evidence="3">
    <location>
        <begin position="913"/>
        <end position="945"/>
    </location>
</feature>
<evidence type="ECO:0000313" key="8">
    <source>
        <dbReference type="EMBL" id="EXU95473.1"/>
    </source>
</evidence>
<name>A0A014P2D0_9HYPO</name>
<feature type="repeat" description="ANK" evidence="3">
    <location>
        <begin position="1157"/>
        <end position="1189"/>
    </location>
</feature>
<comment type="caution">
    <text evidence="8">The sequence shown here is derived from an EMBL/GenBank/DDBJ whole genome shotgun (WGS) entry which is preliminary data.</text>
</comment>
<dbReference type="InterPro" id="IPR002110">
    <property type="entry name" value="Ankyrin_rpt"/>
</dbReference>
<evidence type="ECO:0000256" key="3">
    <source>
        <dbReference type="PROSITE-ProRule" id="PRU00023"/>
    </source>
</evidence>
<dbReference type="Pfam" id="PF24883">
    <property type="entry name" value="NPHP3_N"/>
    <property type="match status" value="1"/>
</dbReference>
<dbReference type="Pfam" id="PF13637">
    <property type="entry name" value="Ank_4"/>
    <property type="match status" value="1"/>
</dbReference>
<dbReference type="Gene3D" id="3.40.50.300">
    <property type="entry name" value="P-loop containing nucleotide triphosphate hydrolases"/>
    <property type="match status" value="1"/>
</dbReference>